<evidence type="ECO:0000313" key="1">
    <source>
        <dbReference type="EMBL" id="KKN12087.1"/>
    </source>
</evidence>
<protein>
    <submittedName>
        <fullName evidence="1">Uncharacterized protein</fullName>
    </submittedName>
</protein>
<sequence>MKLTQNKKNLTYSYNTIDIKEALYNKNLNLMLIVLKK</sequence>
<gene>
    <name evidence="1" type="ORF">LCGC14_1019960</name>
</gene>
<organism evidence="1">
    <name type="scientific">marine sediment metagenome</name>
    <dbReference type="NCBI Taxonomy" id="412755"/>
    <lineage>
        <taxon>unclassified sequences</taxon>
        <taxon>metagenomes</taxon>
        <taxon>ecological metagenomes</taxon>
    </lineage>
</organism>
<proteinExistence type="predicted"/>
<dbReference type="AlphaFoldDB" id="A0A0F9NJA7"/>
<comment type="caution">
    <text evidence="1">The sequence shown here is derived from an EMBL/GenBank/DDBJ whole genome shotgun (WGS) entry which is preliminary data.</text>
</comment>
<dbReference type="EMBL" id="LAZR01004068">
    <property type="protein sequence ID" value="KKN12087.1"/>
    <property type="molecule type" value="Genomic_DNA"/>
</dbReference>
<name>A0A0F9NJA7_9ZZZZ</name>
<accession>A0A0F9NJA7</accession>
<reference evidence="1" key="1">
    <citation type="journal article" date="2015" name="Nature">
        <title>Complex archaea that bridge the gap between prokaryotes and eukaryotes.</title>
        <authorList>
            <person name="Spang A."/>
            <person name="Saw J.H."/>
            <person name="Jorgensen S.L."/>
            <person name="Zaremba-Niedzwiedzka K."/>
            <person name="Martijn J."/>
            <person name="Lind A.E."/>
            <person name="van Eijk R."/>
            <person name="Schleper C."/>
            <person name="Guy L."/>
            <person name="Ettema T.J."/>
        </authorList>
    </citation>
    <scope>NUCLEOTIDE SEQUENCE</scope>
</reference>